<sequence>MRKYISAEANMHEMKLEQMGAKVEVINSLMCYVTFDLEGTEISYVYNLNKKNNYFLERVEPYPQPAGTFKSIEDVIETIKIDIEQFKNAKRCKVFDLFIETNKAMTNVSRNFEDLYLYYNVPHEYTEQIKSKINEIKELIDEAKQNSERVYFKKNPDTI</sequence>
<proteinExistence type="predicted"/>
<dbReference type="EMBL" id="ARZA01000177">
    <property type="protein sequence ID" value="EOD00395.1"/>
    <property type="molecule type" value="Genomic_DNA"/>
</dbReference>
<dbReference type="RefSeq" id="WP_006313555.1">
    <property type="nucleotide sequence ID" value="NZ_ARZA01000177.1"/>
</dbReference>
<dbReference type="Proteomes" id="UP000013378">
    <property type="component" value="Unassembled WGS sequence"/>
</dbReference>
<gene>
    <name evidence="1" type="ORF">L21TH_1568</name>
</gene>
<dbReference type="eggNOG" id="ENOG5032SVI">
    <property type="taxonomic scope" value="Bacteria"/>
</dbReference>
<dbReference type="STRING" id="1304284.L21TH_1568"/>
<evidence type="ECO:0000313" key="1">
    <source>
        <dbReference type="EMBL" id="EOD00395.1"/>
    </source>
</evidence>
<reference evidence="1 2" key="1">
    <citation type="journal article" date="2015" name="Geomicrobiol. J.">
        <title>Caldisalinibacter kiritimatiensis gen. nov., sp. nov., a moderately thermohalophilic thiosulfate-reducing bacterium from a hypersaline microbial mat.</title>
        <authorList>
            <person name="Ben Hania W."/>
            <person name="Joseph M."/>
            <person name="Fiebig A."/>
            <person name="Bunk B."/>
            <person name="Klenk H.-P."/>
            <person name="Fardeau M.-L."/>
            <person name="Spring S."/>
        </authorList>
    </citation>
    <scope>NUCLEOTIDE SEQUENCE [LARGE SCALE GENOMIC DNA]</scope>
    <source>
        <strain evidence="1 2">L21-TH-D2</strain>
    </source>
</reference>
<name>R1CDM8_9FIRM</name>
<protein>
    <submittedName>
        <fullName evidence="1">Uncharacterized protein</fullName>
    </submittedName>
</protein>
<keyword evidence="2" id="KW-1185">Reference proteome</keyword>
<evidence type="ECO:0000313" key="2">
    <source>
        <dbReference type="Proteomes" id="UP000013378"/>
    </source>
</evidence>
<dbReference type="AlphaFoldDB" id="R1CDM8"/>
<accession>R1CDM8</accession>
<comment type="caution">
    <text evidence="1">The sequence shown here is derived from an EMBL/GenBank/DDBJ whole genome shotgun (WGS) entry which is preliminary data.</text>
</comment>
<organism evidence="1 2">
    <name type="scientific">Caldisalinibacter kiritimatiensis</name>
    <dbReference type="NCBI Taxonomy" id="1304284"/>
    <lineage>
        <taxon>Bacteria</taxon>
        <taxon>Bacillati</taxon>
        <taxon>Bacillota</taxon>
        <taxon>Tissierellia</taxon>
        <taxon>Tissierellales</taxon>
        <taxon>Thermohalobacteraceae</taxon>
        <taxon>Caldisalinibacter</taxon>
    </lineage>
</organism>